<dbReference type="SUPFAM" id="SSF46894">
    <property type="entry name" value="C-terminal effector domain of the bipartite response regulators"/>
    <property type="match status" value="1"/>
</dbReference>
<dbReference type="InterPro" id="IPR036388">
    <property type="entry name" value="WH-like_DNA-bd_sf"/>
</dbReference>
<name>A0ABZ1N2W8_9NOCA</name>
<dbReference type="Pfam" id="PF03704">
    <property type="entry name" value="BTAD"/>
    <property type="match status" value="1"/>
</dbReference>
<dbReference type="InterPro" id="IPR016032">
    <property type="entry name" value="Sig_transdc_resp-reg_C-effctor"/>
</dbReference>
<dbReference type="Pfam" id="PF25872">
    <property type="entry name" value="HTH_77"/>
    <property type="match status" value="1"/>
</dbReference>
<keyword evidence="2 3" id="KW-0238">DNA-binding</keyword>
<evidence type="ECO:0000259" key="4">
    <source>
        <dbReference type="PROSITE" id="PS51755"/>
    </source>
</evidence>
<dbReference type="Gene3D" id="1.10.10.10">
    <property type="entry name" value="Winged helix-like DNA-binding domain superfamily/Winged helix DNA-binding domain"/>
    <property type="match status" value="1"/>
</dbReference>
<evidence type="ECO:0000256" key="2">
    <source>
        <dbReference type="ARBA" id="ARBA00023125"/>
    </source>
</evidence>
<protein>
    <submittedName>
        <fullName evidence="5">Winged helix-turn-helix domain-containing protein</fullName>
    </submittedName>
</protein>
<dbReference type="InterPro" id="IPR001867">
    <property type="entry name" value="OmpR/PhoB-type_DNA-bd"/>
</dbReference>
<evidence type="ECO:0000313" key="6">
    <source>
        <dbReference type="Proteomes" id="UP001621418"/>
    </source>
</evidence>
<dbReference type="PANTHER" id="PTHR47691:SF3">
    <property type="entry name" value="HTH-TYPE TRANSCRIPTIONAL REGULATOR RV0890C-RELATED"/>
    <property type="match status" value="1"/>
</dbReference>
<gene>
    <name evidence="5" type="ORF">OG308_23560</name>
</gene>
<dbReference type="SMART" id="SM00862">
    <property type="entry name" value="Trans_reg_C"/>
    <property type="match status" value="1"/>
</dbReference>
<dbReference type="PANTHER" id="PTHR47691">
    <property type="entry name" value="REGULATOR-RELATED"/>
    <property type="match status" value="1"/>
</dbReference>
<dbReference type="PROSITE" id="PS51755">
    <property type="entry name" value="OMPR_PHOB"/>
    <property type="match status" value="1"/>
</dbReference>
<keyword evidence="6" id="KW-1185">Reference proteome</keyword>
<dbReference type="InterPro" id="IPR027417">
    <property type="entry name" value="P-loop_NTPase"/>
</dbReference>
<comment type="similarity">
    <text evidence="1">Belongs to the AfsR/DnrI/RedD regulatory family.</text>
</comment>
<dbReference type="Gene3D" id="1.25.40.10">
    <property type="entry name" value="Tetratricopeptide repeat domain"/>
    <property type="match status" value="2"/>
</dbReference>
<sequence length="1040" mass="111571">MQIRMLGPLEIHTDDGVSIDVPGARLRALLVALALQPGLVVPKAALVDWIWGEQPPADAANSLQALVSRLRKLLPAGSLDGQPGGYRLTVRPGAVDAVRFEQLLEQARGGADTQRAPLLREAVDLWRGTIMQDVALPDSAAFDAVIARFEGLRLAAIEDRYEAEIRLGCGPELVAELTELVARHPVRERLVVALMRALAAAGRGTEALTVYQRAREALADTLGVDPSPELSALHVALLRGEVGAREDDRRTNLRAELTEFVGKFGDIAVVRELIAEHRLTTLTGPGGSGKTRLAVESARTLLDDLPDGAWLVELASIGVGGDVARSASAALGLRDSLLGSAPQAQPLDRVVAAIGDRETLLILDNCEHVIDSAAAFAHRVLGECPRLRILATSREPLGITGEALWQVEPLVLPAEDADPGEIELSPAVVLLRERAGAVRQDLPTDAAALSNMARVCRALDGIPLAIELAAARLRTMSLDQLAHRLDDRFRLLTGGSRTAIAQHRTLRAVVDWSWELLSDAEQSVLCRLSVFSGGVSLSAAEQVCGGEPWEVLELLAALTDKSLLVMVGGTRYRMLETIKEYAKDRLAESGDSDSARGAHLAYFTELAETAEPHLRRAEQLEWLAVLDAEHDNVAVAMRTALAVGDAVGAVRLGAAAGWYWWLGGHKAEGLELITAAADMPGEVDDGTRAMVYALVVHFVSSTRNDEYRVAEWIRKAHELGQRGNARYPLLGFIGALERLLQGPDAVLTAFEPLLADEDPWVRALARLQLGKMRIMLGLTGSEADAYLEAALTEFRAIGERWGISFALTELADRCAMRGEFATACELFDQATAVVTEVGAIDDLVRIRARQAQLYWLRGDAAAAATTMAEAQRCADQAAWPGSLAELALAQAELARWKGDVEQAYRHIDVATTMLGTDADQPNVSAVLHDLRGYLAADIDEARAQHTAAFHAASAAGHAPLIAQILVGVAALALRADHDEQAARLLAACAGVRGLTDRSHPDIARIEQQALGRLGEARFTAATRQGAQADWHELATAALAS</sequence>
<proteinExistence type="inferred from homology"/>
<feature type="domain" description="OmpR/PhoB-type" evidence="4">
    <location>
        <begin position="1"/>
        <end position="99"/>
    </location>
</feature>
<dbReference type="SUPFAM" id="SSF48452">
    <property type="entry name" value="TPR-like"/>
    <property type="match status" value="2"/>
</dbReference>
<dbReference type="InterPro" id="IPR011990">
    <property type="entry name" value="TPR-like_helical_dom_sf"/>
</dbReference>
<reference evidence="5 6" key="1">
    <citation type="submission" date="2022-10" db="EMBL/GenBank/DDBJ databases">
        <title>The complete genomes of actinobacterial strains from the NBC collection.</title>
        <authorList>
            <person name="Joergensen T.S."/>
            <person name="Alvarez Arevalo M."/>
            <person name="Sterndorff E.B."/>
            <person name="Faurdal D."/>
            <person name="Vuksanovic O."/>
            <person name="Mourched A.-S."/>
            <person name="Charusanti P."/>
            <person name="Shaw S."/>
            <person name="Blin K."/>
            <person name="Weber T."/>
        </authorList>
    </citation>
    <scope>NUCLEOTIDE SEQUENCE [LARGE SCALE GENOMIC DNA]</scope>
    <source>
        <strain evidence="5 6">NBC_01413</strain>
    </source>
</reference>
<dbReference type="CDD" id="cd15831">
    <property type="entry name" value="BTAD"/>
    <property type="match status" value="1"/>
</dbReference>
<dbReference type="InterPro" id="IPR005158">
    <property type="entry name" value="BTAD"/>
</dbReference>
<dbReference type="Pfam" id="PF00486">
    <property type="entry name" value="Trans_reg_C"/>
    <property type="match status" value="1"/>
</dbReference>
<accession>A0ABZ1N2W8</accession>
<dbReference type="InterPro" id="IPR058852">
    <property type="entry name" value="HTH_77"/>
</dbReference>
<dbReference type="EMBL" id="CP109527">
    <property type="protein sequence ID" value="WTY34283.1"/>
    <property type="molecule type" value="Genomic_DNA"/>
</dbReference>
<dbReference type="SMART" id="SM01043">
    <property type="entry name" value="BTAD"/>
    <property type="match status" value="1"/>
</dbReference>
<evidence type="ECO:0000256" key="1">
    <source>
        <dbReference type="ARBA" id="ARBA00005820"/>
    </source>
</evidence>
<organism evidence="5 6">
    <name type="scientific">Nocardia salmonicida</name>
    <dbReference type="NCBI Taxonomy" id="53431"/>
    <lineage>
        <taxon>Bacteria</taxon>
        <taxon>Bacillati</taxon>
        <taxon>Actinomycetota</taxon>
        <taxon>Actinomycetes</taxon>
        <taxon>Mycobacteriales</taxon>
        <taxon>Nocardiaceae</taxon>
        <taxon>Nocardia</taxon>
    </lineage>
</organism>
<evidence type="ECO:0000256" key="3">
    <source>
        <dbReference type="PROSITE-ProRule" id="PRU01091"/>
    </source>
</evidence>
<dbReference type="SUPFAM" id="SSF52540">
    <property type="entry name" value="P-loop containing nucleoside triphosphate hydrolases"/>
    <property type="match status" value="1"/>
</dbReference>
<evidence type="ECO:0000313" key="5">
    <source>
        <dbReference type="EMBL" id="WTY34283.1"/>
    </source>
</evidence>
<feature type="DNA-binding region" description="OmpR/PhoB-type" evidence="3">
    <location>
        <begin position="1"/>
        <end position="99"/>
    </location>
</feature>
<dbReference type="Proteomes" id="UP001621418">
    <property type="component" value="Chromosome"/>
</dbReference>
<dbReference type="RefSeq" id="WP_405146557.1">
    <property type="nucleotide sequence ID" value="NZ_CP109527.1"/>
</dbReference>